<reference evidence="4" key="1">
    <citation type="submission" date="2022-11" db="UniProtKB">
        <authorList>
            <consortium name="WormBaseParasite"/>
        </authorList>
    </citation>
    <scope>IDENTIFICATION</scope>
</reference>
<dbReference type="Proteomes" id="UP000887565">
    <property type="component" value="Unplaced"/>
</dbReference>
<dbReference type="Pfam" id="PF06602">
    <property type="entry name" value="Myotub-related"/>
    <property type="match status" value="1"/>
</dbReference>
<evidence type="ECO:0000313" key="4">
    <source>
        <dbReference type="WBParaSite" id="nRc.2.0.1.t24067-RA"/>
    </source>
</evidence>
<evidence type="ECO:0000259" key="2">
    <source>
        <dbReference type="PROSITE" id="PS51339"/>
    </source>
</evidence>
<dbReference type="PANTHER" id="PTHR10807">
    <property type="entry name" value="MYOTUBULARIN-RELATED"/>
    <property type="match status" value="1"/>
</dbReference>
<name>A0A915JD27_ROMCU</name>
<evidence type="ECO:0000313" key="3">
    <source>
        <dbReference type="Proteomes" id="UP000887565"/>
    </source>
</evidence>
<dbReference type="SUPFAM" id="SSF52799">
    <property type="entry name" value="(Phosphotyrosine protein) phosphatases II"/>
    <property type="match status" value="1"/>
</dbReference>
<feature type="domain" description="Myotubularin phosphatase" evidence="2">
    <location>
        <begin position="1"/>
        <end position="92"/>
    </location>
</feature>
<dbReference type="PROSITE" id="PS51339">
    <property type="entry name" value="PPASE_MYOTUBULARIN"/>
    <property type="match status" value="1"/>
</dbReference>
<protein>
    <submittedName>
        <fullName evidence="4">Myotubularin phosphatase domain-containing protein</fullName>
    </submittedName>
</protein>
<dbReference type="InterPro" id="IPR030564">
    <property type="entry name" value="Myotubularin"/>
</dbReference>
<dbReference type="GO" id="GO:0005737">
    <property type="term" value="C:cytoplasm"/>
    <property type="evidence" value="ECO:0007669"/>
    <property type="project" value="TreeGrafter"/>
</dbReference>
<evidence type="ECO:0000256" key="1">
    <source>
        <dbReference type="ARBA" id="ARBA00007471"/>
    </source>
</evidence>
<dbReference type="GO" id="GO:0016020">
    <property type="term" value="C:membrane"/>
    <property type="evidence" value="ECO:0007669"/>
    <property type="project" value="TreeGrafter"/>
</dbReference>
<comment type="similarity">
    <text evidence="1">Belongs to the protein-tyrosine phosphatase family. Non-receptor class myotubularin subfamily.</text>
</comment>
<dbReference type="InterPro" id="IPR010569">
    <property type="entry name" value="Myotubularin-like_Pase_dom"/>
</dbReference>
<accession>A0A915JD27</accession>
<proteinExistence type="inferred from homology"/>
<dbReference type="WBParaSite" id="nRc.2.0.1.t24067-RA">
    <property type="protein sequence ID" value="nRc.2.0.1.t24067-RA"/>
    <property type="gene ID" value="nRc.2.0.1.g24067"/>
</dbReference>
<organism evidence="3 4">
    <name type="scientific">Romanomermis culicivorax</name>
    <name type="common">Nematode worm</name>
    <dbReference type="NCBI Taxonomy" id="13658"/>
    <lineage>
        <taxon>Eukaryota</taxon>
        <taxon>Metazoa</taxon>
        <taxon>Ecdysozoa</taxon>
        <taxon>Nematoda</taxon>
        <taxon>Enoplea</taxon>
        <taxon>Dorylaimia</taxon>
        <taxon>Mermithida</taxon>
        <taxon>Mermithoidea</taxon>
        <taxon>Mermithidae</taxon>
        <taxon>Romanomermis</taxon>
    </lineage>
</organism>
<dbReference type="InterPro" id="IPR029021">
    <property type="entry name" value="Prot-tyrosine_phosphatase-like"/>
</dbReference>
<dbReference type="PANTHER" id="PTHR10807:SF109">
    <property type="entry name" value="SET DOMAIN BINDING FACTOR, ISOFORM A"/>
    <property type="match status" value="1"/>
</dbReference>
<dbReference type="GO" id="GO:0005085">
    <property type="term" value="F:guanyl-nucleotide exchange factor activity"/>
    <property type="evidence" value="ECO:0007669"/>
    <property type="project" value="TreeGrafter"/>
</dbReference>
<dbReference type="AlphaFoldDB" id="A0A915JD27"/>
<keyword evidence="3" id="KW-1185">Reference proteome</keyword>
<sequence length="92" mass="10130">VVKLDQRCEFIPVDYPSSHEAKESFKKLLRVAAPAAVADSSSSTHLKNLDESGWLQQIKSILQISNAIVDLVDLQNSSVAVCLEYGWDATIQ</sequence>